<dbReference type="Pfam" id="PF06114">
    <property type="entry name" value="Peptidase_M78"/>
    <property type="match status" value="1"/>
</dbReference>
<name>A0A2A5RZM3_9LACT</name>
<feature type="domain" description="IrrE N-terminal-like" evidence="1">
    <location>
        <begin position="11"/>
        <end position="89"/>
    </location>
</feature>
<organism evidence="2 3">
    <name type="scientific">Pseudolactococcus plantarum</name>
    <dbReference type="NCBI Taxonomy" id="1365"/>
    <lineage>
        <taxon>Bacteria</taxon>
        <taxon>Bacillati</taxon>
        <taxon>Bacillota</taxon>
        <taxon>Bacilli</taxon>
        <taxon>Lactobacillales</taxon>
        <taxon>Streptococcaceae</taxon>
        <taxon>Pseudolactococcus</taxon>
    </lineage>
</organism>
<accession>A0A2A5RZM3</accession>
<dbReference type="OrthoDB" id="2242552at2"/>
<dbReference type="EMBL" id="JXJX01000007">
    <property type="protein sequence ID" value="PCS06707.1"/>
    <property type="molecule type" value="Genomic_DNA"/>
</dbReference>
<dbReference type="Proteomes" id="UP000242246">
    <property type="component" value="Unassembled WGS sequence"/>
</dbReference>
<comment type="caution">
    <text evidence="2">The sequence shown here is derived from an EMBL/GenBank/DDBJ whole genome shotgun (WGS) entry which is preliminary data.</text>
</comment>
<gene>
    <name evidence="2" type="ORF">RU87_GL001560</name>
</gene>
<evidence type="ECO:0000259" key="1">
    <source>
        <dbReference type="Pfam" id="PF06114"/>
    </source>
</evidence>
<dbReference type="Gene3D" id="1.10.10.2910">
    <property type="match status" value="1"/>
</dbReference>
<evidence type="ECO:0000313" key="3">
    <source>
        <dbReference type="Proteomes" id="UP000242246"/>
    </source>
</evidence>
<proteinExistence type="predicted"/>
<dbReference type="AlphaFoldDB" id="A0A2A5RZM3"/>
<reference evidence="2 3" key="1">
    <citation type="submission" date="2014-12" db="EMBL/GenBank/DDBJ databases">
        <title>Draft genome sequences of 10 type strains of Lactococcus.</title>
        <authorList>
            <person name="Sun Z."/>
            <person name="Zhong Z."/>
            <person name="Liu W."/>
            <person name="Zhang W."/>
            <person name="Zhang H."/>
        </authorList>
    </citation>
    <scope>NUCLEOTIDE SEQUENCE [LARGE SCALE GENOMIC DNA]</scope>
    <source>
        <strain evidence="2 3">DSM 20686</strain>
    </source>
</reference>
<dbReference type="RefSeq" id="WP_068162302.1">
    <property type="nucleotide sequence ID" value="NZ_JXJX01000007.1"/>
</dbReference>
<evidence type="ECO:0000313" key="2">
    <source>
        <dbReference type="EMBL" id="PCS06707.1"/>
    </source>
</evidence>
<protein>
    <recommendedName>
        <fullName evidence="1">IrrE N-terminal-like domain-containing protein</fullName>
    </recommendedName>
</protein>
<keyword evidence="3" id="KW-1185">Reference proteome</keyword>
<dbReference type="InterPro" id="IPR010359">
    <property type="entry name" value="IrrE_HExxH"/>
</dbReference>
<dbReference type="STRING" id="1348632.GCA_001591745_00944"/>
<sequence>MIRQITKQLNALGIEIKYAPLDNNGFFGIYQDTPIIIINSQLDTLATAITLLHESYHFLNGDDTKIVSNYRQNSRIEYEANRFMIHHILRFLDEIYDFTPLTNYNQIRTSLSLPSSLDHLVYHELYKLIQTKFGISDDTNNELYIQEHATYVTTRLEQSPVNQQSFTYLSIIG</sequence>